<evidence type="ECO:0000313" key="8">
    <source>
        <dbReference type="EMBL" id="USS44707.1"/>
    </source>
</evidence>
<keyword evidence="2 5" id="KW-0479">Metal-binding</keyword>
<keyword evidence="10" id="KW-1185">Reference proteome</keyword>
<accession>A0AAP9Y4E4</accession>
<feature type="domain" description="Enoyl reductase (ER)" evidence="6">
    <location>
        <begin position="8"/>
        <end position="340"/>
    </location>
</feature>
<reference evidence="7 9" key="1">
    <citation type="submission" date="2020-12" db="EMBL/GenBank/DDBJ databases">
        <title>FDA dAtabase for Regulatory Grade micrObial Sequences (FDA-ARGOS): Supporting development and validation of Infectious Disease Dx tests.</title>
        <authorList>
            <person name="Minogue T."/>
            <person name="Wolcott M."/>
            <person name="Wasieloski L."/>
            <person name="Aguilar W."/>
            <person name="Moore D."/>
            <person name="Jaissle J."/>
            <person name="Tallon L."/>
            <person name="Sadzewicz L."/>
            <person name="Zhao X."/>
            <person name="Boylan J."/>
            <person name="Ott S."/>
            <person name="Bowen H."/>
            <person name="Vavikolanu K."/>
            <person name="Mehta A."/>
            <person name="Aluvathingal J."/>
            <person name="Nadendla S."/>
            <person name="Yan Y."/>
            <person name="Sichtig H."/>
        </authorList>
    </citation>
    <scope>NUCLEOTIDE SEQUENCE [LARGE SCALE GENOMIC DNA]</scope>
    <source>
        <strain evidence="7 9">FDAARGOS_949</strain>
    </source>
</reference>
<evidence type="ECO:0000313" key="7">
    <source>
        <dbReference type="EMBL" id="QPQ93619.1"/>
    </source>
</evidence>
<proteinExistence type="inferred from homology"/>
<dbReference type="Proteomes" id="UP000594892">
    <property type="component" value="Chromosome 2"/>
</dbReference>
<dbReference type="EMBL" id="CP065601">
    <property type="protein sequence ID" value="QPQ93619.1"/>
    <property type="molecule type" value="Genomic_DNA"/>
</dbReference>
<dbReference type="SMART" id="SM00829">
    <property type="entry name" value="PKS_ER"/>
    <property type="match status" value="1"/>
</dbReference>
<dbReference type="PANTHER" id="PTHR42813:SF7">
    <property type="entry name" value="ALCOHOL DEHYDROGENASE (ZN-DEPENDENT)-RELATED"/>
    <property type="match status" value="1"/>
</dbReference>
<gene>
    <name evidence="7" type="ORF">I6H06_15435</name>
    <name evidence="8" type="ORF">NFI99_24080</name>
</gene>
<evidence type="ECO:0000256" key="4">
    <source>
        <dbReference type="ARBA" id="ARBA00023002"/>
    </source>
</evidence>
<sequence>MKAIVFHGIGDIRLDTVPDPGIRQPTDAIVRITASAICGTDLHMVRGTLGGMREGTILGHEAVGVVEAVGSDVRNFRAGDRVLVPSTISCGACAYCRAGYTAQCDTAHPGGMRAGTAFFGGPKAAGSFDGLQADYARIPHANASLIRLPDAIDDDRAILLSDIFPTAWFGAQLAEIRNGDTVAVLGAGPVGQFAIASARLQGAGRVIAIDRIASRLDMARAQGAESIDFDRDDPVETVLRLTGGIGVDRVIDAVGVDAMRYPAAAADPALAGAFDAELEVVAPERRPDGANWIPGNGPSQALAAATRMVAKAGTIGIIGVYPPQLRVFPIGEAMNRNLTLKMGNCNHRTIAPRLVELVAGGTFDPLSVLTQREPLMSAIDAYRMFDTREPGWIKVKLEPAAGPR</sequence>
<dbReference type="InterPro" id="IPR013149">
    <property type="entry name" value="ADH-like_C"/>
</dbReference>
<dbReference type="InterPro" id="IPR002328">
    <property type="entry name" value="ADH_Zn_CS"/>
</dbReference>
<reference evidence="8" key="2">
    <citation type="submission" date="2022-06" db="EMBL/GenBank/DDBJ databases">
        <title>Draft genome sequence of Burkholderia glumae strain GR20004 isolated from rice panicle showing bacterial panicle blight.</title>
        <authorList>
            <person name="Choi S.Y."/>
            <person name="Lee Y.H."/>
        </authorList>
    </citation>
    <scope>NUCLEOTIDE SEQUENCE</scope>
    <source>
        <strain evidence="8">GR20004</strain>
    </source>
</reference>
<dbReference type="InterPro" id="IPR036291">
    <property type="entry name" value="NAD(P)-bd_dom_sf"/>
</dbReference>
<evidence type="ECO:0000313" key="9">
    <source>
        <dbReference type="Proteomes" id="UP000594892"/>
    </source>
</evidence>
<dbReference type="Pfam" id="PF08240">
    <property type="entry name" value="ADH_N"/>
    <property type="match status" value="1"/>
</dbReference>
<dbReference type="PANTHER" id="PTHR42813">
    <property type="entry name" value="ZINC-TYPE ALCOHOL DEHYDROGENASE-LIKE"/>
    <property type="match status" value="1"/>
</dbReference>
<name>A0AAP9Y4E4_BURGL</name>
<dbReference type="RefSeq" id="WP_015875523.1">
    <property type="nucleotide sequence ID" value="NZ_CP021074.1"/>
</dbReference>
<dbReference type="SUPFAM" id="SSF51735">
    <property type="entry name" value="NAD(P)-binding Rossmann-fold domains"/>
    <property type="match status" value="1"/>
</dbReference>
<dbReference type="PROSITE" id="PS00059">
    <property type="entry name" value="ADH_ZINC"/>
    <property type="match status" value="1"/>
</dbReference>
<dbReference type="GO" id="GO:0008270">
    <property type="term" value="F:zinc ion binding"/>
    <property type="evidence" value="ECO:0007669"/>
    <property type="project" value="InterPro"/>
</dbReference>
<dbReference type="GO" id="GO:0016616">
    <property type="term" value="F:oxidoreductase activity, acting on the CH-OH group of donors, NAD or NADP as acceptor"/>
    <property type="evidence" value="ECO:0007669"/>
    <property type="project" value="UniProtKB-ARBA"/>
</dbReference>
<evidence type="ECO:0000313" key="10">
    <source>
        <dbReference type="Proteomes" id="UP001056386"/>
    </source>
</evidence>
<dbReference type="InterPro" id="IPR020843">
    <property type="entry name" value="ER"/>
</dbReference>
<protein>
    <submittedName>
        <fullName evidence="7">Glutathione-dependent formaldehyde dehydrogenase</fullName>
    </submittedName>
</protein>
<dbReference type="Gene3D" id="3.40.50.720">
    <property type="entry name" value="NAD(P)-binding Rossmann-like Domain"/>
    <property type="match status" value="1"/>
</dbReference>
<dbReference type="Proteomes" id="UP001056386">
    <property type="component" value="Chromosome 1"/>
</dbReference>
<dbReference type="InterPro" id="IPR013154">
    <property type="entry name" value="ADH-like_N"/>
</dbReference>
<dbReference type="InterPro" id="IPR011032">
    <property type="entry name" value="GroES-like_sf"/>
</dbReference>
<comment type="similarity">
    <text evidence="5">Belongs to the zinc-containing alcohol dehydrogenase family.</text>
</comment>
<dbReference type="Gene3D" id="3.90.180.10">
    <property type="entry name" value="Medium-chain alcohol dehydrogenases, catalytic domain"/>
    <property type="match status" value="1"/>
</dbReference>
<dbReference type="SUPFAM" id="SSF50129">
    <property type="entry name" value="GroES-like"/>
    <property type="match status" value="1"/>
</dbReference>
<organism evidence="7 9">
    <name type="scientific">Burkholderia glumae</name>
    <name type="common">Pseudomonas glumae</name>
    <dbReference type="NCBI Taxonomy" id="337"/>
    <lineage>
        <taxon>Bacteria</taxon>
        <taxon>Pseudomonadati</taxon>
        <taxon>Pseudomonadota</taxon>
        <taxon>Betaproteobacteria</taxon>
        <taxon>Burkholderiales</taxon>
        <taxon>Burkholderiaceae</taxon>
        <taxon>Burkholderia</taxon>
    </lineage>
</organism>
<keyword evidence="3 5" id="KW-0862">Zinc</keyword>
<dbReference type="Pfam" id="PF00107">
    <property type="entry name" value="ADH_zinc_N"/>
    <property type="match status" value="1"/>
</dbReference>
<keyword evidence="4" id="KW-0560">Oxidoreductase</keyword>
<evidence type="ECO:0000256" key="1">
    <source>
        <dbReference type="ARBA" id="ARBA00001947"/>
    </source>
</evidence>
<comment type="cofactor">
    <cofactor evidence="1 5">
        <name>Zn(2+)</name>
        <dbReference type="ChEBI" id="CHEBI:29105"/>
    </cofactor>
</comment>
<evidence type="ECO:0000256" key="3">
    <source>
        <dbReference type="ARBA" id="ARBA00022833"/>
    </source>
</evidence>
<evidence type="ECO:0000256" key="5">
    <source>
        <dbReference type="RuleBase" id="RU361277"/>
    </source>
</evidence>
<evidence type="ECO:0000259" key="6">
    <source>
        <dbReference type="SMART" id="SM00829"/>
    </source>
</evidence>
<evidence type="ECO:0000256" key="2">
    <source>
        <dbReference type="ARBA" id="ARBA00022723"/>
    </source>
</evidence>
<dbReference type="CDD" id="cd08283">
    <property type="entry name" value="FDH_like_1"/>
    <property type="match status" value="1"/>
</dbReference>
<dbReference type="EMBL" id="CP099587">
    <property type="protein sequence ID" value="USS44707.1"/>
    <property type="molecule type" value="Genomic_DNA"/>
</dbReference>
<dbReference type="AlphaFoldDB" id="A0AAP9Y4E4"/>
<dbReference type="GeneID" id="45697892"/>